<evidence type="ECO:0000256" key="1">
    <source>
        <dbReference type="SAM" id="Coils"/>
    </source>
</evidence>
<evidence type="ECO:0000256" key="2">
    <source>
        <dbReference type="SAM" id="MobiDB-lite"/>
    </source>
</evidence>
<dbReference type="EMBL" id="JACEIK010003312">
    <property type="protein sequence ID" value="MCD9641260.1"/>
    <property type="molecule type" value="Genomic_DNA"/>
</dbReference>
<evidence type="ECO:0000313" key="3">
    <source>
        <dbReference type="EMBL" id="MCD9641260.1"/>
    </source>
</evidence>
<keyword evidence="1" id="KW-0175">Coiled coil</keyword>
<dbReference type="Proteomes" id="UP000823775">
    <property type="component" value="Unassembled WGS sequence"/>
</dbReference>
<sequence length="201" mass="22518">MSPYHRFLFAFVIKNLLLRQERRDAASYLVLTLMELLDREMPINLSELVVTFVTMAMINVKQNHAIPYGSHPEDGKGRSSIVASTSGPADDGEMQKLYQEIDHLLEENKQLKAQLVKNEETAEAHRNDLMSLDSELSPLTVSSPSISSQSPPVAPNVYPCRVGHKDKSTTSNQQSLDELVRLRKLLATRSRSQLGVNKLFG</sequence>
<evidence type="ECO:0000313" key="4">
    <source>
        <dbReference type="Proteomes" id="UP000823775"/>
    </source>
</evidence>
<gene>
    <name evidence="3" type="ORF">HAX54_027351</name>
</gene>
<feature type="coiled-coil region" evidence="1">
    <location>
        <begin position="94"/>
        <end position="128"/>
    </location>
</feature>
<proteinExistence type="predicted"/>
<organism evidence="3 4">
    <name type="scientific">Datura stramonium</name>
    <name type="common">Jimsonweed</name>
    <name type="synonym">Common thornapple</name>
    <dbReference type="NCBI Taxonomy" id="4076"/>
    <lineage>
        <taxon>Eukaryota</taxon>
        <taxon>Viridiplantae</taxon>
        <taxon>Streptophyta</taxon>
        <taxon>Embryophyta</taxon>
        <taxon>Tracheophyta</taxon>
        <taxon>Spermatophyta</taxon>
        <taxon>Magnoliopsida</taxon>
        <taxon>eudicotyledons</taxon>
        <taxon>Gunneridae</taxon>
        <taxon>Pentapetalae</taxon>
        <taxon>asterids</taxon>
        <taxon>lamiids</taxon>
        <taxon>Solanales</taxon>
        <taxon>Solanaceae</taxon>
        <taxon>Solanoideae</taxon>
        <taxon>Datureae</taxon>
        <taxon>Datura</taxon>
    </lineage>
</organism>
<comment type="caution">
    <text evidence="3">The sequence shown here is derived from an EMBL/GenBank/DDBJ whole genome shotgun (WGS) entry which is preliminary data.</text>
</comment>
<keyword evidence="4" id="KW-1185">Reference proteome</keyword>
<name>A0ABS8V4Z1_DATST</name>
<protein>
    <submittedName>
        <fullName evidence="3">Uncharacterized protein</fullName>
    </submittedName>
</protein>
<feature type="region of interest" description="Disordered" evidence="2">
    <location>
        <begin position="69"/>
        <end position="89"/>
    </location>
</feature>
<accession>A0ABS8V4Z1</accession>
<reference evidence="3 4" key="1">
    <citation type="journal article" date="2021" name="BMC Genomics">
        <title>Datura genome reveals duplications of psychoactive alkaloid biosynthetic genes and high mutation rate following tissue culture.</title>
        <authorList>
            <person name="Rajewski A."/>
            <person name="Carter-House D."/>
            <person name="Stajich J."/>
            <person name="Litt A."/>
        </authorList>
    </citation>
    <scope>NUCLEOTIDE SEQUENCE [LARGE SCALE GENOMIC DNA]</scope>
    <source>
        <strain evidence="3">AR-01</strain>
    </source>
</reference>